<dbReference type="NCBIfam" id="TIGR01409">
    <property type="entry name" value="TAT_signal_seq"/>
    <property type="match status" value="1"/>
</dbReference>
<reference evidence="2 3" key="1">
    <citation type="submission" date="2016-12" db="EMBL/GenBank/DDBJ databases">
        <authorList>
            <person name="Song W.-J."/>
            <person name="Kurnit D.M."/>
        </authorList>
    </citation>
    <scope>NUCLEOTIDE SEQUENCE [LARGE SCALE GENOMIC DNA]</scope>
    <source>
        <strain evidence="2 3">DSM 19599</strain>
    </source>
</reference>
<name>A0A1M7ZNP9_9HYPH</name>
<dbReference type="Gene3D" id="3.40.50.2300">
    <property type="match status" value="2"/>
</dbReference>
<organism evidence="2 3">
    <name type="scientific">Pseudoxanthobacter soli DSM 19599</name>
    <dbReference type="NCBI Taxonomy" id="1123029"/>
    <lineage>
        <taxon>Bacteria</taxon>
        <taxon>Pseudomonadati</taxon>
        <taxon>Pseudomonadota</taxon>
        <taxon>Alphaproteobacteria</taxon>
        <taxon>Hyphomicrobiales</taxon>
        <taxon>Segnochrobactraceae</taxon>
        <taxon>Pseudoxanthobacter</taxon>
    </lineage>
</organism>
<dbReference type="InterPro" id="IPR028082">
    <property type="entry name" value="Peripla_BP_I"/>
</dbReference>
<dbReference type="Proteomes" id="UP000186406">
    <property type="component" value="Unassembled WGS sequence"/>
</dbReference>
<dbReference type="RefSeq" id="WP_073630433.1">
    <property type="nucleotide sequence ID" value="NZ_FRXO01000006.1"/>
</dbReference>
<gene>
    <name evidence="2" type="ORF">SAMN02745172_03184</name>
</gene>
<keyword evidence="1" id="KW-0812">Transmembrane</keyword>
<dbReference type="SUPFAM" id="SSF53822">
    <property type="entry name" value="Periplasmic binding protein-like I"/>
    <property type="match status" value="1"/>
</dbReference>
<dbReference type="PROSITE" id="PS51318">
    <property type="entry name" value="TAT"/>
    <property type="match status" value="1"/>
</dbReference>
<accession>A0A1M7ZNP9</accession>
<dbReference type="AlphaFoldDB" id="A0A1M7ZNP9"/>
<evidence type="ECO:0000313" key="3">
    <source>
        <dbReference type="Proteomes" id="UP000186406"/>
    </source>
</evidence>
<protein>
    <submittedName>
        <fullName evidence="2">Tat (Twin-arginine translocation) pathway signal sequence</fullName>
    </submittedName>
</protein>
<evidence type="ECO:0000313" key="2">
    <source>
        <dbReference type="EMBL" id="SHO66525.1"/>
    </source>
</evidence>
<dbReference type="EMBL" id="FRXO01000006">
    <property type="protein sequence ID" value="SHO66525.1"/>
    <property type="molecule type" value="Genomic_DNA"/>
</dbReference>
<dbReference type="STRING" id="1123029.SAMN02745172_03184"/>
<keyword evidence="3" id="KW-1185">Reference proteome</keyword>
<keyword evidence="1" id="KW-0472">Membrane</keyword>
<sequence length="363" mass="39418">MAGIFDRNLRGGAGGVNRRHFLGGLGVTAGAAGAIGMMGVKPVLAADHPPSFESNGKKVKVGLGLNYGPFNQPWRRGCWRIVQTVLDAGGEIVTVRGEPSKQSEQDSARQLLDRGIDVLVLGIYSQESETAYIVEDAQRRGIKTVGFMVPVKDSPSVAEDTWGTATLTGYYLQNVLRRQGSIVQTAEDRGFYTPFDMEVDQLNLMTTFEPRMKMLPFMSGSVSTSDQISKGRENVLSLLQANPDPNSLNAIASWWWPLTVGASQALTQMGRKVHLTNHFFSEQLLSEMQSPDSQIEFSTDTPYHTAGDWVGKLAIALGQGIDVPANVYHLPVTSITKAEAGAALKELKEMDEKAIALLKNYGG</sequence>
<proteinExistence type="predicted"/>
<keyword evidence="1" id="KW-1133">Transmembrane helix</keyword>
<feature type="transmembrane region" description="Helical" evidence="1">
    <location>
        <begin position="21"/>
        <end position="40"/>
    </location>
</feature>
<evidence type="ECO:0000256" key="1">
    <source>
        <dbReference type="SAM" id="Phobius"/>
    </source>
</evidence>
<dbReference type="InterPro" id="IPR006311">
    <property type="entry name" value="TAT_signal"/>
</dbReference>
<dbReference type="OrthoDB" id="8454739at2"/>
<dbReference type="InterPro" id="IPR019546">
    <property type="entry name" value="TAT_signal_bac_arc"/>
</dbReference>